<evidence type="ECO:0000313" key="2">
    <source>
        <dbReference type="Proteomes" id="UP001153636"/>
    </source>
</evidence>
<dbReference type="Proteomes" id="UP001153636">
    <property type="component" value="Chromosome 6"/>
</dbReference>
<sequence>MITQIKKLLKRTHIDTVSVFVCISPEIKNKAEEISSDLIPAKSKKRYEEIYAKFLDCRDKKVEPFSETVHTMENCIKLKPTTLWSSMLRTVFIKIYVDISKYSNLVFF</sequence>
<dbReference type="EMBL" id="OV651818">
    <property type="protein sequence ID" value="CAH1112481.1"/>
    <property type="molecule type" value="Genomic_DNA"/>
</dbReference>
<dbReference type="AlphaFoldDB" id="A0A9P0D6Q6"/>
<proteinExistence type="predicted"/>
<dbReference type="OrthoDB" id="6764350at2759"/>
<protein>
    <submittedName>
        <fullName evidence="1">Uncharacterized protein</fullName>
    </submittedName>
</protein>
<keyword evidence="2" id="KW-1185">Reference proteome</keyword>
<accession>A0A9P0D6Q6</accession>
<name>A0A9P0D6Q6_9CUCU</name>
<gene>
    <name evidence="1" type="ORF">PSYICH_LOCUS11766</name>
</gene>
<evidence type="ECO:0000313" key="1">
    <source>
        <dbReference type="EMBL" id="CAH1112481.1"/>
    </source>
</evidence>
<reference evidence="1" key="1">
    <citation type="submission" date="2022-01" db="EMBL/GenBank/DDBJ databases">
        <authorList>
            <person name="King R."/>
        </authorList>
    </citation>
    <scope>NUCLEOTIDE SEQUENCE</scope>
</reference>
<organism evidence="1 2">
    <name type="scientific">Psylliodes chrysocephalus</name>
    <dbReference type="NCBI Taxonomy" id="3402493"/>
    <lineage>
        <taxon>Eukaryota</taxon>
        <taxon>Metazoa</taxon>
        <taxon>Ecdysozoa</taxon>
        <taxon>Arthropoda</taxon>
        <taxon>Hexapoda</taxon>
        <taxon>Insecta</taxon>
        <taxon>Pterygota</taxon>
        <taxon>Neoptera</taxon>
        <taxon>Endopterygota</taxon>
        <taxon>Coleoptera</taxon>
        <taxon>Polyphaga</taxon>
        <taxon>Cucujiformia</taxon>
        <taxon>Chrysomeloidea</taxon>
        <taxon>Chrysomelidae</taxon>
        <taxon>Galerucinae</taxon>
        <taxon>Alticini</taxon>
        <taxon>Psylliodes</taxon>
    </lineage>
</organism>